<comment type="caution">
    <text evidence="2">The sequence shown here is derived from an EMBL/GenBank/DDBJ whole genome shotgun (WGS) entry which is preliminary data.</text>
</comment>
<accession>A0A8J5SPX3</accession>
<reference evidence="2" key="1">
    <citation type="journal article" date="2021" name="bioRxiv">
        <title>Whole Genome Assembly and Annotation of Northern Wild Rice, Zizania palustris L., Supports a Whole Genome Duplication in the Zizania Genus.</title>
        <authorList>
            <person name="Haas M."/>
            <person name="Kono T."/>
            <person name="Macchietto M."/>
            <person name="Millas R."/>
            <person name="McGilp L."/>
            <person name="Shao M."/>
            <person name="Duquette J."/>
            <person name="Hirsch C.N."/>
            <person name="Kimball J."/>
        </authorList>
    </citation>
    <scope>NUCLEOTIDE SEQUENCE</scope>
    <source>
        <tissue evidence="2">Fresh leaf tissue</tissue>
    </source>
</reference>
<feature type="region of interest" description="Disordered" evidence="1">
    <location>
        <begin position="1"/>
        <end position="49"/>
    </location>
</feature>
<evidence type="ECO:0000256" key="1">
    <source>
        <dbReference type="SAM" id="MobiDB-lite"/>
    </source>
</evidence>
<evidence type="ECO:0000313" key="3">
    <source>
        <dbReference type="Proteomes" id="UP000729402"/>
    </source>
</evidence>
<sequence length="122" mass="13025">MPQQQEELSVEVSGLSVGLNSGSTAASGSNSSGPSATQHNSMSVIPRALSPPLIPRAPIRLVYSRRQRNSSNDNVTSNMANTAISSGSQKKGTRGKESCCQAYRPFRTLFAQQLMIRWAGKG</sequence>
<feature type="compositionally biased region" description="Low complexity" evidence="1">
    <location>
        <begin position="1"/>
        <end position="37"/>
    </location>
</feature>
<dbReference type="AlphaFoldDB" id="A0A8J5SPX3"/>
<feature type="region of interest" description="Disordered" evidence="1">
    <location>
        <begin position="65"/>
        <end position="97"/>
    </location>
</feature>
<dbReference type="EMBL" id="JAAALK010000285">
    <property type="protein sequence ID" value="KAG8066728.1"/>
    <property type="molecule type" value="Genomic_DNA"/>
</dbReference>
<keyword evidence="3" id="KW-1185">Reference proteome</keyword>
<gene>
    <name evidence="2" type="ORF">GUJ93_ZPchr0004g40491</name>
</gene>
<reference evidence="2" key="2">
    <citation type="submission" date="2021-02" db="EMBL/GenBank/DDBJ databases">
        <authorList>
            <person name="Kimball J.A."/>
            <person name="Haas M.W."/>
            <person name="Macchietto M."/>
            <person name="Kono T."/>
            <person name="Duquette J."/>
            <person name="Shao M."/>
        </authorList>
    </citation>
    <scope>NUCLEOTIDE SEQUENCE</scope>
    <source>
        <tissue evidence="2">Fresh leaf tissue</tissue>
    </source>
</reference>
<organism evidence="2 3">
    <name type="scientific">Zizania palustris</name>
    <name type="common">Northern wild rice</name>
    <dbReference type="NCBI Taxonomy" id="103762"/>
    <lineage>
        <taxon>Eukaryota</taxon>
        <taxon>Viridiplantae</taxon>
        <taxon>Streptophyta</taxon>
        <taxon>Embryophyta</taxon>
        <taxon>Tracheophyta</taxon>
        <taxon>Spermatophyta</taxon>
        <taxon>Magnoliopsida</taxon>
        <taxon>Liliopsida</taxon>
        <taxon>Poales</taxon>
        <taxon>Poaceae</taxon>
        <taxon>BOP clade</taxon>
        <taxon>Oryzoideae</taxon>
        <taxon>Oryzeae</taxon>
        <taxon>Zizaniinae</taxon>
        <taxon>Zizania</taxon>
    </lineage>
</organism>
<dbReference type="Proteomes" id="UP000729402">
    <property type="component" value="Unassembled WGS sequence"/>
</dbReference>
<proteinExistence type="predicted"/>
<evidence type="ECO:0000313" key="2">
    <source>
        <dbReference type="EMBL" id="KAG8066728.1"/>
    </source>
</evidence>
<name>A0A8J5SPX3_ZIZPA</name>
<protein>
    <submittedName>
        <fullName evidence="2">Uncharacterized protein</fullName>
    </submittedName>
</protein>
<feature type="compositionally biased region" description="Polar residues" evidence="1">
    <location>
        <begin position="69"/>
        <end position="90"/>
    </location>
</feature>